<evidence type="ECO:0000256" key="1">
    <source>
        <dbReference type="SAM" id="MobiDB-lite"/>
    </source>
</evidence>
<dbReference type="STRING" id="1618550.UT39_C0003G0032"/>
<organism evidence="2 3">
    <name type="scientific">Candidatus Woesebacteria bacterium GW2011_GWA1_39_21</name>
    <dbReference type="NCBI Taxonomy" id="1618550"/>
    <lineage>
        <taxon>Bacteria</taxon>
        <taxon>Candidatus Woeseibacteriota</taxon>
    </lineage>
</organism>
<evidence type="ECO:0000313" key="3">
    <source>
        <dbReference type="Proteomes" id="UP000034246"/>
    </source>
</evidence>
<comment type="caution">
    <text evidence="2">The sequence shown here is derived from an EMBL/GenBank/DDBJ whole genome shotgun (WGS) entry which is preliminary data.</text>
</comment>
<dbReference type="Proteomes" id="UP000034246">
    <property type="component" value="Unassembled WGS sequence"/>
</dbReference>
<gene>
    <name evidence="2" type="ORF">UT39_C0003G0032</name>
</gene>
<name>A0A0G0N8J3_9BACT</name>
<dbReference type="PATRIC" id="fig|1618550.3.peg.262"/>
<reference evidence="2 3" key="1">
    <citation type="journal article" date="2015" name="Nature">
        <title>rRNA introns, odd ribosomes, and small enigmatic genomes across a large radiation of phyla.</title>
        <authorList>
            <person name="Brown C.T."/>
            <person name="Hug L.A."/>
            <person name="Thomas B.C."/>
            <person name="Sharon I."/>
            <person name="Castelle C.J."/>
            <person name="Singh A."/>
            <person name="Wilkins M.J."/>
            <person name="Williams K.H."/>
            <person name="Banfield J.F."/>
        </authorList>
    </citation>
    <scope>NUCLEOTIDE SEQUENCE [LARGE SCALE GENOMIC DNA]</scope>
</reference>
<evidence type="ECO:0008006" key="4">
    <source>
        <dbReference type="Google" id="ProtNLM"/>
    </source>
</evidence>
<protein>
    <recommendedName>
        <fullName evidence="4">DUF2130 domain-containing protein</fullName>
    </recommendedName>
</protein>
<accession>A0A0G0N8J3</accession>
<dbReference type="Pfam" id="PF09903">
    <property type="entry name" value="DUF2130"/>
    <property type="match status" value="1"/>
</dbReference>
<sequence length="382" mass="43741">MSGMANIIKCPHCNKTFELTDVLQHQIEEKLTADLFKKHQEELETVKKEAEQKIRKDLEEKTSLEMSDLQKQLSEKEEKVNEMRGNELKLREEKRKLQEKEKDLELETKRRIDDERKKIEESVLKQAVEEHRFQDLEKEQKIAALQKQLEEALRKSKVGSQQLQGEVLELDIEGLLRDSFPSDEVAPVAKGVKGADVRQIVKSPKGYAAGVILWEIKRTKAWTDSWTSKLKEDLRAETANIPVIVTTTLPKDIDSGFGLYDGVWVVSFNLVVPVATIIRKNLLDVLFEKAVSSHKGEKSEILYEYITSHEFQQQVEAIVEVYNEMKGQIEKEKAAFEKIWKAREGQMQRFISSTANVVGSIQGRIGQTALPIKGLELLEDGE</sequence>
<feature type="region of interest" description="Disordered" evidence="1">
    <location>
        <begin position="58"/>
        <end position="85"/>
    </location>
</feature>
<dbReference type="AlphaFoldDB" id="A0A0G0N8J3"/>
<dbReference type="InterPro" id="IPR019219">
    <property type="entry name" value="DUF2130"/>
</dbReference>
<proteinExistence type="predicted"/>
<dbReference type="EMBL" id="LBWP01000003">
    <property type="protein sequence ID" value="KKR11763.1"/>
    <property type="molecule type" value="Genomic_DNA"/>
</dbReference>
<evidence type="ECO:0000313" key="2">
    <source>
        <dbReference type="EMBL" id="KKR11763.1"/>
    </source>
</evidence>
<feature type="compositionally biased region" description="Basic and acidic residues" evidence="1">
    <location>
        <begin position="73"/>
        <end position="85"/>
    </location>
</feature>